<sequence length="203" mass="21099">MLGRPAWGWLALAVAGAVAAVWLGWAEPDPPTEAPPPRPGPSQAAGPLAAAPMASAASSRPLGPALPTAPAPDRTDRDLADVVGPLRPGEEPTMGEVIQRLRAAGVRTGLAAFNPPGTKPILVGLAVPPDFPLPPGYVRHHQTTDDGQAVEAILRYAPDFQPVDAWGRPLPLPPDRVVPPESAPPGLPLRRIVIPPPLPPVRP</sequence>
<organism evidence="2 3">
    <name type="scientific">Inhella gelatinilytica</name>
    <dbReference type="NCBI Taxonomy" id="2795030"/>
    <lineage>
        <taxon>Bacteria</taxon>
        <taxon>Pseudomonadati</taxon>
        <taxon>Pseudomonadota</taxon>
        <taxon>Betaproteobacteria</taxon>
        <taxon>Burkholderiales</taxon>
        <taxon>Sphaerotilaceae</taxon>
        <taxon>Inhella</taxon>
    </lineage>
</organism>
<protein>
    <submittedName>
        <fullName evidence="2">Uncharacterized protein</fullName>
    </submittedName>
</protein>
<evidence type="ECO:0000256" key="1">
    <source>
        <dbReference type="SAM" id="MobiDB-lite"/>
    </source>
</evidence>
<gene>
    <name evidence="2" type="ORF">I7X43_05085</name>
</gene>
<accession>A0A931IUK6</accession>
<reference evidence="2" key="1">
    <citation type="submission" date="2020-12" db="EMBL/GenBank/DDBJ databases">
        <title>The genome sequence of Inhella sp. 4Y17.</title>
        <authorList>
            <person name="Liu Y."/>
        </authorList>
    </citation>
    <scope>NUCLEOTIDE SEQUENCE</scope>
    <source>
        <strain evidence="2">4Y10</strain>
    </source>
</reference>
<feature type="compositionally biased region" description="Low complexity" evidence="1">
    <location>
        <begin position="41"/>
        <end position="72"/>
    </location>
</feature>
<feature type="compositionally biased region" description="Pro residues" evidence="1">
    <location>
        <begin position="28"/>
        <end position="40"/>
    </location>
</feature>
<dbReference type="Proteomes" id="UP000620139">
    <property type="component" value="Unassembled WGS sequence"/>
</dbReference>
<keyword evidence="3" id="KW-1185">Reference proteome</keyword>
<feature type="region of interest" description="Disordered" evidence="1">
    <location>
        <begin position="26"/>
        <end position="95"/>
    </location>
</feature>
<dbReference type="AlphaFoldDB" id="A0A931IUK6"/>
<name>A0A931IUK6_9BURK</name>
<evidence type="ECO:0000313" key="2">
    <source>
        <dbReference type="EMBL" id="MBH9552222.1"/>
    </source>
</evidence>
<dbReference type="RefSeq" id="WP_198099848.1">
    <property type="nucleotide sequence ID" value="NZ_JAEDAL010000002.1"/>
</dbReference>
<comment type="caution">
    <text evidence="2">The sequence shown here is derived from an EMBL/GenBank/DDBJ whole genome shotgun (WGS) entry which is preliminary data.</text>
</comment>
<evidence type="ECO:0000313" key="3">
    <source>
        <dbReference type="Proteomes" id="UP000620139"/>
    </source>
</evidence>
<proteinExistence type="predicted"/>
<dbReference type="EMBL" id="JAEDAL010000002">
    <property type="protein sequence ID" value="MBH9552222.1"/>
    <property type="molecule type" value="Genomic_DNA"/>
</dbReference>